<name>A0ABW3BLS4_9ACTN</name>
<dbReference type="InterPro" id="IPR006070">
    <property type="entry name" value="Sua5-like_dom"/>
</dbReference>
<feature type="non-terminal residue" evidence="3">
    <location>
        <position position="309"/>
    </location>
</feature>
<keyword evidence="4" id="KW-1185">Reference proteome</keyword>
<protein>
    <submittedName>
        <fullName evidence="3">Sua5/YciO/YrdC/YwlC family protein</fullName>
    </submittedName>
</protein>
<dbReference type="Gene3D" id="3.90.870.40">
    <property type="match status" value="1"/>
</dbReference>
<dbReference type="InterPro" id="IPR055128">
    <property type="entry name" value="HypF_C_2"/>
</dbReference>
<gene>
    <name evidence="3" type="ORF">ACFQZU_22185</name>
</gene>
<accession>A0ABW3BLS4</accession>
<evidence type="ECO:0000313" key="3">
    <source>
        <dbReference type="EMBL" id="MFD0804005.1"/>
    </source>
</evidence>
<dbReference type="Pfam" id="PF22521">
    <property type="entry name" value="HypF_C_2"/>
    <property type="match status" value="1"/>
</dbReference>
<reference evidence="4" key="1">
    <citation type="journal article" date="2019" name="Int. J. Syst. Evol. Microbiol.">
        <title>The Global Catalogue of Microorganisms (GCM) 10K type strain sequencing project: providing services to taxonomists for standard genome sequencing and annotation.</title>
        <authorList>
            <consortium name="The Broad Institute Genomics Platform"/>
            <consortium name="The Broad Institute Genome Sequencing Center for Infectious Disease"/>
            <person name="Wu L."/>
            <person name="Ma J."/>
        </authorList>
    </citation>
    <scope>NUCLEOTIDE SEQUENCE [LARGE SCALE GENOMIC DNA]</scope>
    <source>
        <strain evidence="4">CCUG 63369</strain>
    </source>
</reference>
<comment type="caution">
    <text evidence="3">The sequence shown here is derived from an EMBL/GenBank/DDBJ whole genome shotgun (WGS) entry which is preliminary data.</text>
</comment>
<dbReference type="EMBL" id="JBHTHR010001277">
    <property type="protein sequence ID" value="MFD0804005.1"/>
    <property type="molecule type" value="Genomic_DNA"/>
</dbReference>
<dbReference type="Gene3D" id="3.30.420.40">
    <property type="match status" value="1"/>
</dbReference>
<dbReference type="Gene3D" id="3.30.420.360">
    <property type="match status" value="1"/>
</dbReference>
<dbReference type="InterPro" id="IPR051060">
    <property type="entry name" value="Carbamoyltrans_HypF-like"/>
</dbReference>
<dbReference type="Proteomes" id="UP001596956">
    <property type="component" value="Unassembled WGS sequence"/>
</dbReference>
<proteinExistence type="inferred from homology"/>
<dbReference type="PANTHER" id="PTHR42959:SF1">
    <property type="entry name" value="CARBAMOYLTRANSFERASE HYPF"/>
    <property type="match status" value="1"/>
</dbReference>
<dbReference type="PANTHER" id="PTHR42959">
    <property type="entry name" value="CARBAMOYLTRANSFERASE"/>
    <property type="match status" value="1"/>
</dbReference>
<dbReference type="Pfam" id="PF17788">
    <property type="entry name" value="HypF_C"/>
    <property type="match status" value="1"/>
</dbReference>
<dbReference type="Gene3D" id="3.30.110.120">
    <property type="match status" value="1"/>
</dbReference>
<dbReference type="SUPFAM" id="SSF55821">
    <property type="entry name" value="YrdC/RibB"/>
    <property type="match status" value="1"/>
</dbReference>
<evidence type="ECO:0000256" key="1">
    <source>
        <dbReference type="ARBA" id="ARBA00008097"/>
    </source>
</evidence>
<sequence length="309" mass="33174">AAAERLCALSAAEAAALTSARRPIVPLLKNRGVDVAAAVAPGDPRLGVMLPYTPLHHLLAAEHPRPFVLTSGNISEEPLARMVEEALERLAAVADLFLTHDRPIRMRTDDSVVRIVRGREYPLRRARGYAPAPLDLPIGARVPVLACGAELKSTFCLASGHRALLSPHIGDLEDYAVYASYTEQIAHFTRVFRIAPETVAHDLHPDYLSTKYAHDRAGAAPVAVQHHHAHIASCMADNGWSRPVVGVALDGLGYGCDHTLWGGELLVGDLARIERHGHLEPVPMPGGAAAAREPWRMAAAYLQAAYGGA</sequence>
<dbReference type="PROSITE" id="PS51163">
    <property type="entry name" value="YRDC"/>
    <property type="match status" value="1"/>
</dbReference>
<evidence type="ECO:0000313" key="4">
    <source>
        <dbReference type="Proteomes" id="UP001596956"/>
    </source>
</evidence>
<dbReference type="InterPro" id="IPR017945">
    <property type="entry name" value="DHBP_synth_RibB-like_a/b_dom"/>
</dbReference>
<dbReference type="InterPro" id="IPR041440">
    <property type="entry name" value="HypF_C"/>
</dbReference>
<feature type="domain" description="YrdC-like" evidence="2">
    <location>
        <begin position="1"/>
        <end position="128"/>
    </location>
</feature>
<dbReference type="Pfam" id="PF01300">
    <property type="entry name" value="Sua5_yciO_yrdC"/>
    <property type="match status" value="1"/>
</dbReference>
<evidence type="ECO:0000259" key="2">
    <source>
        <dbReference type="PROSITE" id="PS51163"/>
    </source>
</evidence>
<organism evidence="3 4">
    <name type="scientific">Streptomonospora algeriensis</name>
    <dbReference type="NCBI Taxonomy" id="995084"/>
    <lineage>
        <taxon>Bacteria</taxon>
        <taxon>Bacillati</taxon>
        <taxon>Actinomycetota</taxon>
        <taxon>Actinomycetes</taxon>
        <taxon>Streptosporangiales</taxon>
        <taxon>Nocardiopsidaceae</taxon>
        <taxon>Streptomonospora</taxon>
    </lineage>
</organism>
<comment type="similarity">
    <text evidence="1">Belongs to the carbamoyltransferase HypF family.</text>
</comment>
<feature type="non-terminal residue" evidence="3">
    <location>
        <position position="1"/>
    </location>
</feature>